<feature type="transmembrane region" description="Helical" evidence="2">
    <location>
        <begin position="101"/>
        <end position="120"/>
    </location>
</feature>
<dbReference type="InParanoid" id="A0A6P7L2Y4"/>
<evidence type="ECO:0000313" key="3">
    <source>
        <dbReference type="Proteomes" id="UP000515150"/>
    </source>
</evidence>
<feature type="transmembrane region" description="Helical" evidence="2">
    <location>
        <begin position="21"/>
        <end position="38"/>
    </location>
</feature>
<protein>
    <submittedName>
        <fullName evidence="4">Transmembrane protein 236</fullName>
    </submittedName>
</protein>
<dbReference type="KEGG" id="bspl:114844820"/>
<organism evidence="3 4">
    <name type="scientific">Betta splendens</name>
    <name type="common">Siamese fighting fish</name>
    <dbReference type="NCBI Taxonomy" id="158456"/>
    <lineage>
        <taxon>Eukaryota</taxon>
        <taxon>Metazoa</taxon>
        <taxon>Chordata</taxon>
        <taxon>Craniata</taxon>
        <taxon>Vertebrata</taxon>
        <taxon>Euteleostomi</taxon>
        <taxon>Actinopterygii</taxon>
        <taxon>Neopterygii</taxon>
        <taxon>Teleostei</taxon>
        <taxon>Neoteleostei</taxon>
        <taxon>Acanthomorphata</taxon>
        <taxon>Anabantaria</taxon>
        <taxon>Anabantiformes</taxon>
        <taxon>Anabantoidei</taxon>
        <taxon>Osphronemidae</taxon>
        <taxon>Betta</taxon>
    </lineage>
</organism>
<evidence type="ECO:0000256" key="1">
    <source>
        <dbReference type="SAM" id="MobiDB-lite"/>
    </source>
</evidence>
<accession>A0A6P7L2Y4</accession>
<proteinExistence type="predicted"/>
<feature type="transmembrane region" description="Helical" evidence="2">
    <location>
        <begin position="58"/>
        <end position="80"/>
    </location>
</feature>
<dbReference type="RefSeq" id="XP_028988290.1">
    <property type="nucleotide sequence ID" value="XM_029132457.3"/>
</dbReference>
<feature type="transmembrane region" description="Helical" evidence="2">
    <location>
        <begin position="283"/>
        <end position="303"/>
    </location>
</feature>
<dbReference type="FunCoup" id="A0A6P7L2Y4">
    <property type="interactions" value="395"/>
</dbReference>
<keyword evidence="2 4" id="KW-0812">Transmembrane</keyword>
<dbReference type="PANTHER" id="PTHR31453">
    <property type="entry name" value="TRANSMEMBRANE PROTEIN 236"/>
    <property type="match status" value="1"/>
</dbReference>
<evidence type="ECO:0000313" key="4">
    <source>
        <dbReference type="RefSeq" id="XP_028988290.1"/>
    </source>
</evidence>
<dbReference type="PANTHER" id="PTHR31453:SF2">
    <property type="entry name" value="TRANSMEMBRANE PROTEIN 236"/>
    <property type="match status" value="1"/>
</dbReference>
<dbReference type="InterPro" id="IPR020394">
    <property type="entry name" value="Uncharacterised_FAM23-like_TM"/>
</dbReference>
<keyword evidence="3" id="KW-1185">Reference proteome</keyword>
<keyword evidence="2" id="KW-0472">Membrane</keyword>
<evidence type="ECO:0000256" key="2">
    <source>
        <dbReference type="SAM" id="Phobius"/>
    </source>
</evidence>
<reference evidence="4" key="1">
    <citation type="submission" date="2025-08" db="UniProtKB">
        <authorList>
            <consortium name="RefSeq"/>
        </authorList>
    </citation>
    <scope>IDENTIFICATION</scope>
</reference>
<sequence length="370" mass="40393">MTLAFGGRCSGTMPSGKTVKLVLYELLQFAALVVPVFVTTERFARLVGALKGGDATAYWLVVAVCVAYVTSTTLLVWLPLKYLILKKRRFLREVSQWRPAALAYLILCTLPCFAILITSSKIQVDGGHRLDHFTELPVSLVLFSLICVDVVERIRLCNLTGKSDSPDPDFDMPGPVLTRLELVTTVSAQLHPGDSQNGPGPSPPEARNGGAPGRWADLAGSPGLSSRASSTAYLHSSQPQTHCGRLGFLWRSDARAAAFVDSFLFWLDTVEMLRVAGEPAVFYSAWVFPVYILAFVSALRVVLAPHSPLLASAGVALQDLPFLALRVALLGAFGFVTPVLYPLKNVLVSLTFLYFTLVTRLRMCRRNAMF</sequence>
<dbReference type="AlphaFoldDB" id="A0A6P7L2Y4"/>
<dbReference type="Proteomes" id="UP000515150">
    <property type="component" value="Chromosome 17"/>
</dbReference>
<name>A0A6P7L2Y4_BETSP</name>
<feature type="compositionally biased region" description="Polar residues" evidence="1">
    <location>
        <begin position="190"/>
        <end position="199"/>
    </location>
</feature>
<keyword evidence="2" id="KW-1133">Transmembrane helix</keyword>
<gene>
    <name evidence="4" type="primary">tmem236</name>
</gene>
<feature type="transmembrane region" description="Helical" evidence="2">
    <location>
        <begin position="132"/>
        <end position="151"/>
    </location>
</feature>
<feature type="transmembrane region" description="Helical" evidence="2">
    <location>
        <begin position="323"/>
        <end position="340"/>
    </location>
</feature>
<dbReference type="CTD" id="653567"/>
<feature type="region of interest" description="Disordered" evidence="1">
    <location>
        <begin position="190"/>
        <end position="214"/>
    </location>
</feature>
<dbReference type="OrthoDB" id="6286514at2759"/>
<dbReference type="GeneID" id="114844820"/>